<proteinExistence type="predicted"/>
<evidence type="ECO:0000313" key="2">
    <source>
        <dbReference type="EMBL" id="RBT66654.1"/>
    </source>
</evidence>
<name>A0A366UCV8_ENTHR</name>
<dbReference type="Proteomes" id="UP000253498">
    <property type="component" value="Unassembled WGS sequence"/>
</dbReference>
<dbReference type="RefSeq" id="WP_096709858.1">
    <property type="nucleotide sequence ID" value="NZ_CAXSZU010000008.1"/>
</dbReference>
<sequence length="281" mass="33270">MVEIEEKQILVLGLKSERDKFILSYSDEKLTRENYIDTYNNKIKEAILQEAEKLTTKERWQNFTKNLYSYIPINIKMDPIGKHYLQSLQEKEKNKLENIYKDVHILKLKEKCLFEKDGEVISPILHAKRGCKIGIDAAIKNANTQLFFVIDGINMRNVVHKKDLYNRSITNRELRYIYRHRYALEGKITFFSNGKQCEAPWEKDPQLWSEYKHSSQSFIYKYRDIISKKQGMLKSGEHSSIKQPLNHLTEKAINEQKHRNSLLSNSNENIKIKQNKELSKE</sequence>
<accession>A0A366UCV8</accession>
<protein>
    <submittedName>
        <fullName evidence="2">Uncharacterized protein</fullName>
    </submittedName>
</protein>
<feature type="compositionally biased region" description="Basic and acidic residues" evidence="1">
    <location>
        <begin position="270"/>
        <end position="281"/>
    </location>
</feature>
<feature type="region of interest" description="Disordered" evidence="1">
    <location>
        <begin position="258"/>
        <end position="281"/>
    </location>
</feature>
<comment type="caution">
    <text evidence="2">The sequence shown here is derived from an EMBL/GenBank/DDBJ whole genome shotgun (WGS) entry which is preliminary data.</text>
</comment>
<dbReference type="EMBL" id="LESJ01000008">
    <property type="protein sequence ID" value="RBT66654.1"/>
    <property type="molecule type" value="Genomic_DNA"/>
</dbReference>
<evidence type="ECO:0000313" key="3">
    <source>
        <dbReference type="Proteomes" id="UP000253498"/>
    </source>
</evidence>
<evidence type="ECO:0000256" key="1">
    <source>
        <dbReference type="SAM" id="MobiDB-lite"/>
    </source>
</evidence>
<reference evidence="2 3" key="1">
    <citation type="submission" date="2015-06" db="EMBL/GenBank/DDBJ databases">
        <title>The Genome Sequence of Enterococcus hirae 88EA1.</title>
        <authorList>
            <consortium name="The Broad Institute Genomics Platform"/>
            <consortium name="The Broad Institute Genome Sequencing Center for Infectious Disease"/>
            <person name="Earl A.M."/>
            <person name="Van Tyne D."/>
            <person name="Lebreton F."/>
            <person name="Saavedra J.T."/>
            <person name="Gilmore M.S."/>
            <person name="Manson McGuire A."/>
            <person name="Clock S."/>
            <person name="Crupain M."/>
            <person name="Rangan U."/>
            <person name="Young S."/>
            <person name="Abouelleil A."/>
            <person name="Cao P."/>
            <person name="Chapman S.B."/>
            <person name="Griggs A."/>
            <person name="Priest M."/>
            <person name="Shea T."/>
            <person name="Wortman J."/>
            <person name="Nusbaum C."/>
            <person name="Birren B."/>
        </authorList>
    </citation>
    <scope>NUCLEOTIDE SEQUENCE [LARGE SCALE GENOMIC DNA]</scope>
    <source>
        <strain evidence="2 3">88EA1</strain>
    </source>
</reference>
<organism evidence="2 3">
    <name type="scientific">Enterococcus hirae</name>
    <dbReference type="NCBI Taxonomy" id="1354"/>
    <lineage>
        <taxon>Bacteria</taxon>
        <taxon>Bacillati</taxon>
        <taxon>Bacillota</taxon>
        <taxon>Bacilli</taxon>
        <taxon>Lactobacillales</taxon>
        <taxon>Enterococcaceae</taxon>
        <taxon>Enterococcus</taxon>
    </lineage>
</organism>
<gene>
    <name evidence="2" type="ORF">EB03_02553</name>
</gene>
<dbReference type="AlphaFoldDB" id="A0A366UCV8"/>